<organism evidence="1 2">
    <name type="scientific">Agrobacterium vitis</name>
    <name type="common">Rhizobium vitis</name>
    <dbReference type="NCBI Taxonomy" id="373"/>
    <lineage>
        <taxon>Bacteria</taxon>
        <taxon>Pseudomonadati</taxon>
        <taxon>Pseudomonadota</taxon>
        <taxon>Alphaproteobacteria</taxon>
        <taxon>Hyphomicrobiales</taxon>
        <taxon>Rhizobiaceae</taxon>
        <taxon>Rhizobium/Agrobacterium group</taxon>
        <taxon>Agrobacterium</taxon>
    </lineage>
</organism>
<gene>
    <name evidence="1" type="ORF">GOZ95_00625</name>
</gene>
<dbReference type="Proteomes" id="UP000436692">
    <property type="component" value="Unassembled WGS sequence"/>
</dbReference>
<name>A0AAE5AU56_AGRVI</name>
<evidence type="ECO:0000313" key="2">
    <source>
        <dbReference type="Proteomes" id="UP000436692"/>
    </source>
</evidence>
<comment type="caution">
    <text evidence="1">The sequence shown here is derived from an EMBL/GenBank/DDBJ whole genome shotgun (WGS) entry which is preliminary data.</text>
</comment>
<dbReference type="EMBL" id="WPHM01000001">
    <property type="protein sequence ID" value="MUZ55956.1"/>
    <property type="molecule type" value="Genomic_DNA"/>
</dbReference>
<reference evidence="1 2" key="1">
    <citation type="submission" date="2019-12" db="EMBL/GenBank/DDBJ databases">
        <title>Whole-genome sequencing of Allorhizobium vitis.</title>
        <authorList>
            <person name="Gan H.M."/>
            <person name="Szegedi E."/>
            <person name="Burr T."/>
            <person name="Savka M.A."/>
        </authorList>
    </citation>
    <scope>NUCLEOTIDE SEQUENCE [LARGE SCALE GENOMIC DNA]</scope>
    <source>
        <strain evidence="1 2">CG989</strain>
    </source>
</reference>
<sequence length="246" mass="28032">MTTIAQAYLHTKANFTEAEINDRGRAAEELAYEIARSVFPVDVELEVVFQTGSLITRVIVVAWGGFITAYGAIATYPDFKQGLGLVIEDARKFAGEFNSRFMSEAEIRDEIIARQRRTETPGRINRALDRLTRLEQDTPVNFRTGYHQEFHDAVSQLHRGLSDLEPADRQQATELIFQHHAPLLPEPLPSQLTKPIAWRREDEEFGLVGLSERSDIKFLANLRTDRPLRDQLLLADKDTERGKISR</sequence>
<protein>
    <submittedName>
        <fullName evidence="1">Uncharacterized protein</fullName>
    </submittedName>
</protein>
<accession>A0AAE5AU56</accession>
<dbReference type="RefSeq" id="WP_156550905.1">
    <property type="nucleotide sequence ID" value="NZ_JABAEJ010000001.1"/>
</dbReference>
<proteinExistence type="predicted"/>
<dbReference type="AlphaFoldDB" id="A0AAE5AU56"/>
<evidence type="ECO:0000313" key="1">
    <source>
        <dbReference type="EMBL" id="MUZ55956.1"/>
    </source>
</evidence>